<sequence>MCDAKARICVYGSKEIIECLAEFWRKGANMKSIESKAVFIRLIQCMRNETELRSAIDDIDISQLIFGQDIQSNALCQKEHI</sequence>
<keyword evidence="2" id="KW-1185">Reference proteome</keyword>
<reference evidence="1 2" key="1">
    <citation type="submission" date="2017-04" db="EMBL/GenBank/DDBJ databases">
        <authorList>
            <person name="Afonso C.L."/>
            <person name="Miller P.J."/>
            <person name="Scott M.A."/>
            <person name="Spackman E."/>
            <person name="Goraichik I."/>
            <person name="Dimitrov K.M."/>
            <person name="Suarez D.L."/>
            <person name="Swayne D.E."/>
        </authorList>
    </citation>
    <scope>NUCLEOTIDE SEQUENCE [LARGE SCALE GENOMIC DNA]</scope>
    <source>
        <strain evidence="1 2">DSM 5090</strain>
    </source>
</reference>
<dbReference type="Proteomes" id="UP000192738">
    <property type="component" value="Unassembled WGS sequence"/>
</dbReference>
<proteinExistence type="predicted"/>
<protein>
    <submittedName>
        <fullName evidence="1">Uncharacterized protein</fullName>
    </submittedName>
</protein>
<evidence type="ECO:0000313" key="1">
    <source>
        <dbReference type="EMBL" id="SMC62385.1"/>
    </source>
</evidence>
<organism evidence="1 2">
    <name type="scientific">Sporomusa malonica</name>
    <dbReference type="NCBI Taxonomy" id="112901"/>
    <lineage>
        <taxon>Bacteria</taxon>
        <taxon>Bacillati</taxon>
        <taxon>Bacillota</taxon>
        <taxon>Negativicutes</taxon>
        <taxon>Selenomonadales</taxon>
        <taxon>Sporomusaceae</taxon>
        <taxon>Sporomusa</taxon>
    </lineage>
</organism>
<gene>
    <name evidence="1" type="ORF">SAMN04488500_1065</name>
</gene>
<name>A0A1W2ANX2_9FIRM</name>
<dbReference type="AlphaFoldDB" id="A0A1W2ANX2"/>
<dbReference type="RefSeq" id="WP_084575232.1">
    <property type="nucleotide sequence ID" value="NZ_FWXI01000006.1"/>
</dbReference>
<accession>A0A1W2ANX2</accession>
<evidence type="ECO:0000313" key="2">
    <source>
        <dbReference type="Proteomes" id="UP000192738"/>
    </source>
</evidence>
<dbReference type="EMBL" id="FWXI01000006">
    <property type="protein sequence ID" value="SMC62385.1"/>
    <property type="molecule type" value="Genomic_DNA"/>
</dbReference>